<gene>
    <name evidence="6" type="primary">mterfd2</name>
</gene>
<sequence>MCTRVAVRQILRWSVRNASSSVFSPLQSERYCLQSLCRLLCSSSNQSSEHNHEVSPLTRKPVPELSLRSLIDMGFTDTQAEQMFESVSSVRGGGAAKHTLSTLTVLFMLGLNPTNVQKLLDKCPELLTVGETQLQQRISNLRKHGLGEGSLQRMVAYYPKILTVPVKTVKYVVAFLKERCLFTTQQVTDILRSSPAVVLEDLDQLEYKFQYAYFRMGIKQAEMVKFRLFRFTLDEVRCRHCFLERRGLYQTPDKKGQTIIKNPKMDSILNVDLDAFLTHVAQATAEEYGVFQKLLSREWQEEELQQGKIEADSDADDDEEDDDEEEQNRGKRGYMNRRKK</sequence>
<evidence type="ECO:0000313" key="6">
    <source>
        <dbReference type="RefSeq" id="XP_008279428.1"/>
    </source>
</evidence>
<dbReference type="GO" id="GO:0003676">
    <property type="term" value="F:nucleic acid binding"/>
    <property type="evidence" value="ECO:0007669"/>
    <property type="project" value="InterPro"/>
</dbReference>
<proteinExistence type="inferred from homology"/>
<feature type="compositionally biased region" description="Acidic residues" evidence="3">
    <location>
        <begin position="312"/>
        <end position="326"/>
    </location>
</feature>
<accession>A0A3B5AHR5</accession>
<evidence type="ECO:0000313" key="4">
    <source>
        <dbReference type="Ensembl" id="ENSSPAP00000020350.1"/>
    </source>
</evidence>
<keyword evidence="2" id="KW-0809">Transit peptide</keyword>
<dbReference type="Proteomes" id="UP000694891">
    <property type="component" value="Unplaced"/>
</dbReference>
<organism evidence="4">
    <name type="scientific">Stegastes partitus</name>
    <name type="common">bicolor damselfish</name>
    <dbReference type="NCBI Taxonomy" id="144197"/>
    <lineage>
        <taxon>Eukaryota</taxon>
        <taxon>Metazoa</taxon>
        <taxon>Chordata</taxon>
        <taxon>Craniata</taxon>
        <taxon>Vertebrata</taxon>
        <taxon>Euteleostomi</taxon>
        <taxon>Actinopterygii</taxon>
        <taxon>Neopterygii</taxon>
        <taxon>Teleostei</taxon>
        <taxon>Neoteleostei</taxon>
        <taxon>Acanthomorphata</taxon>
        <taxon>Ovalentaria</taxon>
        <taxon>Pomacentridae</taxon>
        <taxon>Stegastes</taxon>
    </lineage>
</organism>
<reference evidence="4" key="1">
    <citation type="submission" date="2023-09" db="UniProtKB">
        <authorList>
            <consortium name="Ensembl"/>
        </authorList>
    </citation>
    <scope>IDENTIFICATION</scope>
</reference>
<evidence type="ECO:0000256" key="3">
    <source>
        <dbReference type="SAM" id="MobiDB-lite"/>
    </source>
</evidence>
<dbReference type="SMART" id="SM00733">
    <property type="entry name" value="Mterf"/>
    <property type="match status" value="3"/>
</dbReference>
<name>A0A3B5AHR5_9TELE</name>
<feature type="compositionally biased region" description="Basic residues" evidence="3">
    <location>
        <begin position="330"/>
        <end position="340"/>
    </location>
</feature>
<dbReference type="Gene3D" id="1.25.70.10">
    <property type="entry name" value="Transcription termination factor 3, mitochondrial"/>
    <property type="match status" value="1"/>
</dbReference>
<keyword evidence="5" id="KW-1185">Reference proteome</keyword>
<dbReference type="PANTHER" id="PTHR13068:SF112">
    <property type="entry name" value="TRANSCRIPTION TERMINATION FACTOR 3, MITOCHONDRIAL"/>
    <property type="match status" value="1"/>
</dbReference>
<dbReference type="STRING" id="144197.ENSSPAP00000020350"/>
<evidence type="ECO:0000256" key="1">
    <source>
        <dbReference type="ARBA" id="ARBA00007692"/>
    </source>
</evidence>
<dbReference type="InterPro" id="IPR038538">
    <property type="entry name" value="MTERF_sf"/>
</dbReference>
<reference evidence="6" key="2">
    <citation type="submission" date="2025-04" db="UniProtKB">
        <authorList>
            <consortium name="RefSeq"/>
        </authorList>
    </citation>
    <scope>IDENTIFICATION</scope>
</reference>
<dbReference type="CTD" id="130916"/>
<dbReference type="RefSeq" id="XP_008279428.1">
    <property type="nucleotide sequence ID" value="XM_008281206.1"/>
</dbReference>
<dbReference type="OrthoDB" id="9991972at2759"/>
<protein>
    <submittedName>
        <fullName evidence="4">Mitochondrial transcription termination factor 4</fullName>
    </submittedName>
    <submittedName>
        <fullName evidence="6">mTERF domain-containing protein 2</fullName>
    </submittedName>
</protein>
<dbReference type="PANTHER" id="PTHR13068">
    <property type="entry name" value="CGI-12 PROTEIN-RELATED"/>
    <property type="match status" value="1"/>
</dbReference>
<feature type="region of interest" description="Disordered" evidence="3">
    <location>
        <begin position="302"/>
        <end position="340"/>
    </location>
</feature>
<evidence type="ECO:0000256" key="2">
    <source>
        <dbReference type="ARBA" id="ARBA00022946"/>
    </source>
</evidence>
<dbReference type="InterPro" id="IPR003690">
    <property type="entry name" value="MTERF"/>
</dbReference>
<dbReference type="AlphaFoldDB" id="A0A3B5AHR5"/>
<comment type="similarity">
    <text evidence="1">Belongs to the mTERF family.</text>
</comment>
<dbReference type="Ensembl" id="ENSSPAT00000020664.1">
    <property type="protein sequence ID" value="ENSSPAP00000020350.1"/>
    <property type="gene ID" value="ENSSPAG00000015366.1"/>
</dbReference>
<evidence type="ECO:0000313" key="5">
    <source>
        <dbReference type="Proteomes" id="UP000694891"/>
    </source>
</evidence>
<dbReference type="GeneTree" id="ENSGT00460000041648"/>
<dbReference type="Pfam" id="PF02536">
    <property type="entry name" value="mTERF"/>
    <property type="match status" value="1"/>
</dbReference>